<reference evidence="2 3" key="1">
    <citation type="journal article" date="2015" name="Genome Biol.">
        <title>Comparative genomics of Steinernema reveals deeply conserved gene regulatory networks.</title>
        <authorList>
            <person name="Dillman A.R."/>
            <person name="Macchietto M."/>
            <person name="Porter C.F."/>
            <person name="Rogers A."/>
            <person name="Williams B."/>
            <person name="Antoshechkin I."/>
            <person name="Lee M.M."/>
            <person name="Goodwin Z."/>
            <person name="Lu X."/>
            <person name="Lewis E.E."/>
            <person name="Goodrich-Blair H."/>
            <person name="Stock S.P."/>
            <person name="Adams B.J."/>
            <person name="Sternberg P.W."/>
            <person name="Mortazavi A."/>
        </authorList>
    </citation>
    <scope>NUCLEOTIDE SEQUENCE [LARGE SCALE GENOMIC DNA]</scope>
    <source>
        <strain evidence="2 3">ALL</strain>
    </source>
</reference>
<dbReference type="EMBL" id="AZBU02000011">
    <property type="protein sequence ID" value="TKR61009.1"/>
    <property type="molecule type" value="Genomic_DNA"/>
</dbReference>
<dbReference type="GO" id="GO:0005096">
    <property type="term" value="F:GTPase activator activity"/>
    <property type="evidence" value="ECO:0007669"/>
    <property type="project" value="TreeGrafter"/>
</dbReference>
<dbReference type="InterPro" id="IPR035969">
    <property type="entry name" value="Rab-GAP_TBC_sf"/>
</dbReference>
<protein>
    <recommendedName>
        <fullName evidence="1">Rab-GAP TBC domain-containing protein</fullName>
    </recommendedName>
</protein>
<dbReference type="Proteomes" id="UP000298663">
    <property type="component" value="Unassembled WGS sequence"/>
</dbReference>
<dbReference type="Pfam" id="PF00566">
    <property type="entry name" value="RabGAP-TBC"/>
    <property type="match status" value="1"/>
</dbReference>
<evidence type="ECO:0000313" key="2">
    <source>
        <dbReference type="EMBL" id="TKR61009.1"/>
    </source>
</evidence>
<proteinExistence type="predicted"/>
<gene>
    <name evidence="2" type="ORF">L596_028181</name>
</gene>
<dbReference type="PANTHER" id="PTHR47219:SF25">
    <property type="entry name" value="RAB-GAP TBC DOMAIN-CONTAINING PROTEIN"/>
    <property type="match status" value="1"/>
</dbReference>
<name>A0A4U5LXP0_STECR</name>
<sequence>MCIAIPLIEIWEREAIVKEYDAGPRSSGTEPWENPDFELLKNKDRFGFIRKEGAHKIDRVAEKRHSLEESRNADKFDEALKLWPSDEPTPPKIVEHVWIGIPDCKRGKAWIRLLDVEALRQRARKGMYEDLLARARLVCPDMKLIDLDIVRTFRNHVEYRKRCDLKQRALFNVLIAYAMFNTEVGYCQGMSQIAALFLMYMDEEDAFWCLHSLMIGKKYGMHGFFVHGFPKLMRFQAHYEKVLHSHLPRVKKHLVKVITPAFPRFT</sequence>
<dbReference type="STRING" id="34508.A0A4U5LXP0"/>
<accession>A0A4U5LXP0</accession>
<dbReference type="SMART" id="SM00164">
    <property type="entry name" value="TBC"/>
    <property type="match status" value="1"/>
</dbReference>
<comment type="caution">
    <text evidence="2">The sequence shown here is derived from an EMBL/GenBank/DDBJ whole genome shotgun (WGS) entry which is preliminary data.</text>
</comment>
<dbReference type="GO" id="GO:0031267">
    <property type="term" value="F:small GTPase binding"/>
    <property type="evidence" value="ECO:0007669"/>
    <property type="project" value="TreeGrafter"/>
</dbReference>
<dbReference type="Gene3D" id="1.10.8.270">
    <property type="entry name" value="putative rabgap domain of human tbc1 domain family member 14 like domains"/>
    <property type="match status" value="1"/>
</dbReference>
<dbReference type="PROSITE" id="PS50086">
    <property type="entry name" value="TBC_RABGAP"/>
    <property type="match status" value="1"/>
</dbReference>
<feature type="domain" description="Rab-GAP TBC" evidence="1">
    <location>
        <begin position="100"/>
        <end position="266"/>
    </location>
</feature>
<evidence type="ECO:0000259" key="1">
    <source>
        <dbReference type="PROSITE" id="PS50086"/>
    </source>
</evidence>
<dbReference type="InterPro" id="IPR000195">
    <property type="entry name" value="Rab-GAP-TBC_dom"/>
</dbReference>
<organism evidence="2 3">
    <name type="scientific">Steinernema carpocapsae</name>
    <name type="common">Entomopathogenic nematode</name>
    <dbReference type="NCBI Taxonomy" id="34508"/>
    <lineage>
        <taxon>Eukaryota</taxon>
        <taxon>Metazoa</taxon>
        <taxon>Ecdysozoa</taxon>
        <taxon>Nematoda</taxon>
        <taxon>Chromadorea</taxon>
        <taxon>Rhabditida</taxon>
        <taxon>Tylenchina</taxon>
        <taxon>Panagrolaimomorpha</taxon>
        <taxon>Strongyloidoidea</taxon>
        <taxon>Steinernematidae</taxon>
        <taxon>Steinernema</taxon>
    </lineage>
</organism>
<keyword evidence="3" id="KW-1185">Reference proteome</keyword>
<dbReference type="SUPFAM" id="SSF47923">
    <property type="entry name" value="Ypt/Rab-GAP domain of gyp1p"/>
    <property type="match status" value="1"/>
</dbReference>
<reference evidence="2 3" key="2">
    <citation type="journal article" date="2019" name="G3 (Bethesda)">
        <title>Hybrid Assembly of the Genome of the Entomopathogenic Nematode Steinernema carpocapsae Identifies the X-Chromosome.</title>
        <authorList>
            <person name="Serra L."/>
            <person name="Macchietto M."/>
            <person name="Macias-Munoz A."/>
            <person name="McGill C.J."/>
            <person name="Rodriguez I.M."/>
            <person name="Rodriguez B."/>
            <person name="Murad R."/>
            <person name="Mortazavi A."/>
        </authorList>
    </citation>
    <scope>NUCLEOTIDE SEQUENCE [LARGE SCALE GENOMIC DNA]</scope>
    <source>
        <strain evidence="2 3">ALL</strain>
    </source>
</reference>
<dbReference type="InterPro" id="IPR050302">
    <property type="entry name" value="Rab_GAP_TBC_domain"/>
</dbReference>
<dbReference type="PANTHER" id="PTHR47219">
    <property type="entry name" value="RAB GTPASE-ACTIVATING PROTEIN 1-LIKE"/>
    <property type="match status" value="1"/>
</dbReference>
<dbReference type="FunFam" id="1.10.8.270:FF:000016">
    <property type="entry name" value="TBC1 domain family member 2A"/>
    <property type="match status" value="1"/>
</dbReference>
<dbReference type="OrthoDB" id="294251at2759"/>
<dbReference type="AlphaFoldDB" id="A0A4U5LXP0"/>
<evidence type="ECO:0000313" key="3">
    <source>
        <dbReference type="Proteomes" id="UP000298663"/>
    </source>
</evidence>